<dbReference type="AlphaFoldDB" id="I3SPB2"/>
<organism evidence="1">
    <name type="scientific">Lotus japonicus</name>
    <name type="common">Lotus corniculatus var. japonicus</name>
    <dbReference type="NCBI Taxonomy" id="34305"/>
    <lineage>
        <taxon>Eukaryota</taxon>
        <taxon>Viridiplantae</taxon>
        <taxon>Streptophyta</taxon>
        <taxon>Embryophyta</taxon>
        <taxon>Tracheophyta</taxon>
        <taxon>Spermatophyta</taxon>
        <taxon>Magnoliopsida</taxon>
        <taxon>eudicotyledons</taxon>
        <taxon>Gunneridae</taxon>
        <taxon>Pentapetalae</taxon>
        <taxon>rosids</taxon>
        <taxon>fabids</taxon>
        <taxon>Fabales</taxon>
        <taxon>Fabaceae</taxon>
        <taxon>Papilionoideae</taxon>
        <taxon>50 kb inversion clade</taxon>
        <taxon>NPAAA clade</taxon>
        <taxon>Hologalegina</taxon>
        <taxon>robinioid clade</taxon>
        <taxon>Loteae</taxon>
        <taxon>Lotus</taxon>
    </lineage>
</organism>
<accession>I3SPB2</accession>
<dbReference type="EMBL" id="BT142310">
    <property type="protein sequence ID" value="AFK42104.1"/>
    <property type="molecule type" value="mRNA"/>
</dbReference>
<name>I3SPB2_LOTJA</name>
<reference evidence="1" key="1">
    <citation type="submission" date="2012-05" db="EMBL/GenBank/DDBJ databases">
        <authorList>
            <person name="Krishnakumar V."/>
            <person name="Cheung F."/>
            <person name="Xiao Y."/>
            <person name="Chan A."/>
            <person name="Moskal W.A."/>
            <person name="Town C.D."/>
        </authorList>
    </citation>
    <scope>NUCLEOTIDE SEQUENCE</scope>
</reference>
<sequence length="62" mass="7175">MIWQRFMLGCVQLMRLESEGSLDPLTFVASASGLFIRTSSHQSWKYLVFRASLLLDFRVFTS</sequence>
<protein>
    <submittedName>
        <fullName evidence="1">Uncharacterized protein</fullName>
    </submittedName>
</protein>
<proteinExistence type="evidence at transcript level"/>
<evidence type="ECO:0000313" key="1">
    <source>
        <dbReference type="EMBL" id="AFK42104.1"/>
    </source>
</evidence>